<feature type="chain" id="PRO_5008141453" description="Rhodanese domain-containing protein" evidence="1">
    <location>
        <begin position="20"/>
        <end position="268"/>
    </location>
</feature>
<dbReference type="EnsemblMetazoa" id="AMIN010396-RA">
    <property type="protein sequence ID" value="AMIN010396-PA"/>
    <property type="gene ID" value="AMIN010396"/>
</dbReference>
<evidence type="ECO:0000256" key="1">
    <source>
        <dbReference type="SAM" id="SignalP"/>
    </source>
</evidence>
<feature type="signal peptide" evidence="1">
    <location>
        <begin position="1"/>
        <end position="19"/>
    </location>
</feature>
<dbReference type="InterPro" id="IPR036873">
    <property type="entry name" value="Rhodanese-like_dom_sf"/>
</dbReference>
<dbReference type="AlphaFoldDB" id="A0A182WJ42"/>
<reference evidence="3" key="2">
    <citation type="submission" date="2020-05" db="UniProtKB">
        <authorList>
            <consortium name="EnsemblMetazoa"/>
        </authorList>
    </citation>
    <scope>IDENTIFICATION</scope>
    <source>
        <strain evidence="3">MINIMUS1</strain>
    </source>
</reference>
<dbReference type="STRING" id="112268.A0A182WJ42"/>
<organism evidence="3 4">
    <name type="scientific">Anopheles minimus</name>
    <dbReference type="NCBI Taxonomy" id="112268"/>
    <lineage>
        <taxon>Eukaryota</taxon>
        <taxon>Metazoa</taxon>
        <taxon>Ecdysozoa</taxon>
        <taxon>Arthropoda</taxon>
        <taxon>Hexapoda</taxon>
        <taxon>Insecta</taxon>
        <taxon>Pterygota</taxon>
        <taxon>Neoptera</taxon>
        <taxon>Endopterygota</taxon>
        <taxon>Diptera</taxon>
        <taxon>Nematocera</taxon>
        <taxon>Culicoidea</taxon>
        <taxon>Culicidae</taxon>
        <taxon>Anophelinae</taxon>
        <taxon>Anopheles</taxon>
    </lineage>
</organism>
<name>A0A182WJ42_9DIPT</name>
<dbReference type="PANTHER" id="PTHR44086">
    <property type="entry name" value="THIOSULFATE SULFURTRANSFERASE RDL2, MITOCHONDRIAL-RELATED"/>
    <property type="match status" value="1"/>
</dbReference>
<evidence type="ECO:0000259" key="2">
    <source>
        <dbReference type="PROSITE" id="PS50206"/>
    </source>
</evidence>
<feature type="domain" description="Rhodanese" evidence="2">
    <location>
        <begin position="169"/>
        <end position="267"/>
    </location>
</feature>
<sequence length="268" mass="29101">MANTILLFSLCTVVLMVTASPNDCGGNRYAPACIEPQLVATTADIDDLPNHPEKLLIDVREPSELAATGKIPTSINIPLKTVRAELSLSSEAFEKKYGRKKPTTDDPIIFSCRSGVRAGQAALEADQLGYKKITSDLVGDEFETGIPYACRSVKTMSIATYEEVLDLPNHPEKLLIDVRNPDELAETGKIPTSINIPLPQLEQGLKLADDAFKATYGRDKPSTGTELIFHCKMGGRAQKATDLASSLGFSNARNYKGSWTEWAAKQGK</sequence>
<keyword evidence="1" id="KW-0732">Signal</keyword>
<dbReference type="Gene3D" id="3.40.250.10">
    <property type="entry name" value="Rhodanese-like domain"/>
    <property type="match status" value="2"/>
</dbReference>
<dbReference type="Proteomes" id="UP000075920">
    <property type="component" value="Unassembled WGS sequence"/>
</dbReference>
<accession>A0A182WJ42</accession>
<dbReference type="SMART" id="SM00450">
    <property type="entry name" value="RHOD"/>
    <property type="match status" value="2"/>
</dbReference>
<dbReference type="CDD" id="cd01519">
    <property type="entry name" value="RHOD_HSP67B2"/>
    <property type="match status" value="2"/>
</dbReference>
<proteinExistence type="predicted"/>
<evidence type="ECO:0000313" key="3">
    <source>
        <dbReference type="EnsemblMetazoa" id="AMIN010396-PA"/>
    </source>
</evidence>
<keyword evidence="4" id="KW-1185">Reference proteome</keyword>
<reference evidence="4" key="1">
    <citation type="submission" date="2013-03" db="EMBL/GenBank/DDBJ databases">
        <title>The Genome Sequence of Anopheles minimus MINIMUS1.</title>
        <authorList>
            <consortium name="The Broad Institute Genomics Platform"/>
            <person name="Neafsey D.E."/>
            <person name="Walton C."/>
            <person name="Walker B."/>
            <person name="Young S.K."/>
            <person name="Zeng Q."/>
            <person name="Gargeya S."/>
            <person name="Fitzgerald M."/>
            <person name="Haas B."/>
            <person name="Abouelleil A."/>
            <person name="Allen A.W."/>
            <person name="Alvarado L."/>
            <person name="Arachchi H.M."/>
            <person name="Berlin A.M."/>
            <person name="Chapman S.B."/>
            <person name="Gainer-Dewar J."/>
            <person name="Goldberg J."/>
            <person name="Griggs A."/>
            <person name="Gujja S."/>
            <person name="Hansen M."/>
            <person name="Howarth C."/>
            <person name="Imamovic A."/>
            <person name="Ireland A."/>
            <person name="Larimer J."/>
            <person name="McCowan C."/>
            <person name="Murphy C."/>
            <person name="Pearson M."/>
            <person name="Poon T.W."/>
            <person name="Priest M."/>
            <person name="Roberts A."/>
            <person name="Saif S."/>
            <person name="Shea T."/>
            <person name="Sisk P."/>
            <person name="Sykes S."/>
            <person name="Wortman J."/>
            <person name="Nusbaum C."/>
            <person name="Birren B."/>
        </authorList>
    </citation>
    <scope>NUCLEOTIDE SEQUENCE [LARGE SCALE GENOMIC DNA]</scope>
    <source>
        <strain evidence="4">MINIMUS1</strain>
    </source>
</reference>
<dbReference type="PANTHER" id="PTHR44086:SF10">
    <property type="entry name" value="THIOSULFATE SULFURTRANSFERASE_RHODANESE-LIKE DOMAIN-CONTAINING PROTEIN 3"/>
    <property type="match status" value="1"/>
</dbReference>
<evidence type="ECO:0000313" key="4">
    <source>
        <dbReference type="Proteomes" id="UP000075920"/>
    </source>
</evidence>
<dbReference type="PROSITE" id="PS50206">
    <property type="entry name" value="RHODANESE_3"/>
    <property type="match status" value="2"/>
</dbReference>
<feature type="domain" description="Rhodanese" evidence="2">
    <location>
        <begin position="50"/>
        <end position="133"/>
    </location>
</feature>
<dbReference type="Pfam" id="PF00581">
    <property type="entry name" value="Rhodanese"/>
    <property type="match status" value="2"/>
</dbReference>
<dbReference type="SUPFAM" id="SSF52821">
    <property type="entry name" value="Rhodanese/Cell cycle control phosphatase"/>
    <property type="match status" value="2"/>
</dbReference>
<dbReference type="VEuPathDB" id="VectorBase:AMIN010396"/>
<dbReference type="InterPro" id="IPR001763">
    <property type="entry name" value="Rhodanese-like_dom"/>
</dbReference>
<protein>
    <recommendedName>
        <fullName evidence="2">Rhodanese domain-containing protein</fullName>
    </recommendedName>
</protein>